<organism evidence="1 2">
    <name type="scientific">Gimesia aquarii</name>
    <dbReference type="NCBI Taxonomy" id="2527964"/>
    <lineage>
        <taxon>Bacteria</taxon>
        <taxon>Pseudomonadati</taxon>
        <taxon>Planctomycetota</taxon>
        <taxon>Planctomycetia</taxon>
        <taxon>Planctomycetales</taxon>
        <taxon>Planctomycetaceae</taxon>
        <taxon>Gimesia</taxon>
    </lineage>
</organism>
<accession>A0A517WPY9</accession>
<dbReference type="EMBL" id="CP037422">
    <property type="protein sequence ID" value="QDU07329.1"/>
    <property type="molecule type" value="Genomic_DNA"/>
</dbReference>
<dbReference type="Proteomes" id="UP000318384">
    <property type="component" value="Chromosome"/>
</dbReference>
<sequence>MHGIRHYVYFKNEYIVQIQLYDAVEIIADLNPGVNQNASDARHHAR</sequence>
<proteinExistence type="predicted"/>
<reference evidence="1 2" key="1">
    <citation type="submission" date="2019-03" db="EMBL/GenBank/DDBJ databases">
        <title>Deep-cultivation of Planctomycetes and their phenomic and genomic characterization uncovers novel biology.</title>
        <authorList>
            <person name="Wiegand S."/>
            <person name="Jogler M."/>
            <person name="Boedeker C."/>
            <person name="Pinto D."/>
            <person name="Vollmers J."/>
            <person name="Rivas-Marin E."/>
            <person name="Kohn T."/>
            <person name="Peeters S.H."/>
            <person name="Heuer A."/>
            <person name="Rast P."/>
            <person name="Oberbeckmann S."/>
            <person name="Bunk B."/>
            <person name="Jeske O."/>
            <person name="Meyerdierks A."/>
            <person name="Storesund J.E."/>
            <person name="Kallscheuer N."/>
            <person name="Luecker S."/>
            <person name="Lage O.M."/>
            <person name="Pohl T."/>
            <person name="Merkel B.J."/>
            <person name="Hornburger P."/>
            <person name="Mueller R.-W."/>
            <person name="Bruemmer F."/>
            <person name="Labrenz M."/>
            <person name="Spormann A.M."/>
            <person name="Op den Camp H."/>
            <person name="Overmann J."/>
            <person name="Amann R."/>
            <person name="Jetten M.S.M."/>
            <person name="Mascher T."/>
            <person name="Medema M.H."/>
            <person name="Devos D.P."/>
            <person name="Kaster A.-K."/>
            <person name="Ovreas L."/>
            <person name="Rohde M."/>
            <person name="Galperin M.Y."/>
            <person name="Jogler C."/>
        </authorList>
    </citation>
    <scope>NUCLEOTIDE SEQUENCE [LARGE SCALE GENOMIC DNA]</scope>
    <source>
        <strain evidence="1 2">V202</strain>
    </source>
</reference>
<protein>
    <submittedName>
        <fullName evidence="1">Uncharacterized protein</fullName>
    </submittedName>
</protein>
<evidence type="ECO:0000313" key="1">
    <source>
        <dbReference type="EMBL" id="QDU07329.1"/>
    </source>
</evidence>
<evidence type="ECO:0000313" key="2">
    <source>
        <dbReference type="Proteomes" id="UP000318384"/>
    </source>
</evidence>
<dbReference type="AlphaFoldDB" id="A0A517WPY9"/>
<name>A0A517WPY9_9PLAN</name>
<gene>
    <name evidence="1" type="ORF">V202x_06810</name>
</gene>
<keyword evidence="2" id="KW-1185">Reference proteome</keyword>